<dbReference type="AlphaFoldDB" id="A0AAN6Y6Y4"/>
<dbReference type="InterPro" id="IPR002110">
    <property type="entry name" value="Ankyrin_rpt"/>
</dbReference>
<dbReference type="Proteomes" id="UP001301769">
    <property type="component" value="Unassembled WGS sequence"/>
</dbReference>
<reference evidence="4" key="2">
    <citation type="submission" date="2023-05" db="EMBL/GenBank/DDBJ databases">
        <authorList>
            <consortium name="Lawrence Berkeley National Laboratory"/>
            <person name="Steindorff A."/>
            <person name="Hensen N."/>
            <person name="Bonometti L."/>
            <person name="Westerberg I."/>
            <person name="Brannstrom I.O."/>
            <person name="Guillou S."/>
            <person name="Cros-Aarteil S."/>
            <person name="Calhoun S."/>
            <person name="Haridas S."/>
            <person name="Kuo A."/>
            <person name="Mondo S."/>
            <person name="Pangilinan J."/>
            <person name="Riley R."/>
            <person name="Labutti K."/>
            <person name="Andreopoulos B."/>
            <person name="Lipzen A."/>
            <person name="Chen C."/>
            <person name="Yanf M."/>
            <person name="Daum C."/>
            <person name="Ng V."/>
            <person name="Clum A."/>
            <person name="Ohm R."/>
            <person name="Martin F."/>
            <person name="Silar P."/>
            <person name="Natvig D."/>
            <person name="Lalanne C."/>
            <person name="Gautier V."/>
            <person name="Ament-Velasquez S.L."/>
            <person name="Kruys A."/>
            <person name="Hutchinson M.I."/>
            <person name="Powell A.J."/>
            <person name="Barry K."/>
            <person name="Miller A.N."/>
            <person name="Grigoriev I.V."/>
            <person name="Debuchy R."/>
            <person name="Gladieux P."/>
            <person name="Thoren M.H."/>
            <person name="Johannesson H."/>
        </authorList>
    </citation>
    <scope>NUCLEOTIDE SEQUENCE</scope>
    <source>
        <strain evidence="4">PSN293</strain>
    </source>
</reference>
<evidence type="ECO:0000313" key="5">
    <source>
        <dbReference type="Proteomes" id="UP001301769"/>
    </source>
</evidence>
<name>A0AAN6Y6Y4_9PEZI</name>
<evidence type="ECO:0000256" key="3">
    <source>
        <dbReference type="PROSITE-ProRule" id="PRU00023"/>
    </source>
</evidence>
<proteinExistence type="predicted"/>
<reference evidence="4" key="1">
    <citation type="journal article" date="2023" name="Mol. Phylogenet. Evol.">
        <title>Genome-scale phylogeny and comparative genomics of the fungal order Sordariales.</title>
        <authorList>
            <person name="Hensen N."/>
            <person name="Bonometti L."/>
            <person name="Westerberg I."/>
            <person name="Brannstrom I.O."/>
            <person name="Guillou S."/>
            <person name="Cros-Aarteil S."/>
            <person name="Calhoun S."/>
            <person name="Haridas S."/>
            <person name="Kuo A."/>
            <person name="Mondo S."/>
            <person name="Pangilinan J."/>
            <person name="Riley R."/>
            <person name="LaButti K."/>
            <person name="Andreopoulos B."/>
            <person name="Lipzen A."/>
            <person name="Chen C."/>
            <person name="Yan M."/>
            <person name="Daum C."/>
            <person name="Ng V."/>
            <person name="Clum A."/>
            <person name="Steindorff A."/>
            <person name="Ohm R.A."/>
            <person name="Martin F."/>
            <person name="Silar P."/>
            <person name="Natvig D.O."/>
            <person name="Lalanne C."/>
            <person name="Gautier V."/>
            <person name="Ament-Velasquez S.L."/>
            <person name="Kruys A."/>
            <person name="Hutchinson M.I."/>
            <person name="Powell A.J."/>
            <person name="Barry K."/>
            <person name="Miller A.N."/>
            <person name="Grigoriev I.V."/>
            <person name="Debuchy R."/>
            <person name="Gladieux P."/>
            <person name="Hiltunen Thoren M."/>
            <person name="Johannesson H."/>
        </authorList>
    </citation>
    <scope>NUCLEOTIDE SEQUENCE</scope>
    <source>
        <strain evidence="4">PSN293</strain>
    </source>
</reference>
<dbReference type="PANTHER" id="PTHR24123">
    <property type="entry name" value="ANKYRIN REPEAT-CONTAINING"/>
    <property type="match status" value="1"/>
</dbReference>
<keyword evidence="2 3" id="KW-0040">ANK repeat</keyword>
<dbReference type="InterPro" id="IPR036770">
    <property type="entry name" value="Ankyrin_rpt-contain_sf"/>
</dbReference>
<evidence type="ECO:0000256" key="2">
    <source>
        <dbReference type="ARBA" id="ARBA00023043"/>
    </source>
</evidence>
<dbReference type="Pfam" id="PF12796">
    <property type="entry name" value="Ank_2"/>
    <property type="match status" value="1"/>
</dbReference>
<feature type="repeat" description="ANK" evidence="3">
    <location>
        <begin position="471"/>
        <end position="503"/>
    </location>
</feature>
<dbReference type="SMART" id="SM00248">
    <property type="entry name" value="ANK"/>
    <property type="match status" value="8"/>
</dbReference>
<dbReference type="Gene3D" id="1.25.40.20">
    <property type="entry name" value="Ankyrin repeat-containing domain"/>
    <property type="match status" value="2"/>
</dbReference>
<dbReference type="Pfam" id="PF13637">
    <property type="entry name" value="Ank_4"/>
    <property type="match status" value="1"/>
</dbReference>
<feature type="repeat" description="ANK" evidence="3">
    <location>
        <begin position="87"/>
        <end position="127"/>
    </location>
</feature>
<dbReference type="InterPro" id="IPR051165">
    <property type="entry name" value="Multifunctional_ANK_Repeat"/>
</dbReference>
<dbReference type="EMBL" id="MU858153">
    <property type="protein sequence ID" value="KAK4211247.1"/>
    <property type="molecule type" value="Genomic_DNA"/>
</dbReference>
<evidence type="ECO:0000313" key="4">
    <source>
        <dbReference type="EMBL" id="KAK4211247.1"/>
    </source>
</evidence>
<dbReference type="PROSITE" id="PS50088">
    <property type="entry name" value="ANK_REPEAT"/>
    <property type="match status" value="3"/>
</dbReference>
<dbReference type="SUPFAM" id="SSF48403">
    <property type="entry name" value="Ankyrin repeat"/>
    <property type="match status" value="1"/>
</dbReference>
<evidence type="ECO:0000256" key="1">
    <source>
        <dbReference type="ARBA" id="ARBA00022737"/>
    </source>
</evidence>
<dbReference type="PANTHER" id="PTHR24123:SF33">
    <property type="entry name" value="PROTEIN HOS4"/>
    <property type="match status" value="1"/>
</dbReference>
<gene>
    <name evidence="4" type="ORF">QBC37DRAFT_376204</name>
</gene>
<organism evidence="4 5">
    <name type="scientific">Rhypophila decipiens</name>
    <dbReference type="NCBI Taxonomy" id="261697"/>
    <lineage>
        <taxon>Eukaryota</taxon>
        <taxon>Fungi</taxon>
        <taxon>Dikarya</taxon>
        <taxon>Ascomycota</taxon>
        <taxon>Pezizomycotina</taxon>
        <taxon>Sordariomycetes</taxon>
        <taxon>Sordariomycetidae</taxon>
        <taxon>Sordariales</taxon>
        <taxon>Naviculisporaceae</taxon>
        <taxon>Rhypophila</taxon>
    </lineage>
</organism>
<comment type="caution">
    <text evidence="4">The sequence shown here is derived from an EMBL/GenBank/DDBJ whole genome shotgun (WGS) entry which is preliminary data.</text>
</comment>
<feature type="repeat" description="ANK" evidence="3">
    <location>
        <begin position="438"/>
        <end position="470"/>
    </location>
</feature>
<accession>A0AAN6Y6Y4</accession>
<protein>
    <submittedName>
        <fullName evidence="4">Ankyrin repeat-containing domain protein</fullName>
    </submittedName>
</protein>
<keyword evidence="1" id="KW-0677">Repeat</keyword>
<sequence>MLYAYDIIFNHSSSIFWAADHGLLGTLIRARAAGANLDLLAPGSHQNVMDSKSHRYALHLASARGMLSVIDHLYSNFDIDINMRDPRGYTALHHAARGLRGEPRSPAFRETAVRLLSLGADIDSINDVGETPLATAVLEGNFLAAIRLLNLGASADPRPHESDAAAVRPLFLCARYPLNRPTRVYRWPDENQNGRWYKKRHLRHKSNTEVLIRALVDAGADVNARFGDDVGGITGVTALAVACYSDNWTAASALINLWVNRKRWCETEKTVFSLLRKGARMDSDSLATVFNSLPLPLCKQVLEVSTKDTISQDEFEKVVISETSGWRRGTEYPQIMKLFLDFAKRTYGISRRNLQRYLKYIFGMDHYELFRVLRDEGYVQLVPYQAEVSKPEYLANPSAVSYSLESLLVKSLRLGATMICHELVHSVGLSTIGPIFKFGSTLQHIAVLEQNVPVVAELLDRGADGNDFDDDFCTPLSIAVGAESMQLVRILLKDGANPHARPSKSQVKGRREEKSFETAFEKAIRCYHETYMIQEMLKFTHLPDIPLGAESSYVHLAIQPATTKVLSFLLERGADPNGGEGCVNPPAAMILKNLWENPEENDYELELAFQKLGLLLALPLDHRDGEGLK</sequence>
<keyword evidence="5" id="KW-1185">Reference proteome</keyword>